<keyword evidence="3" id="KW-1185">Reference proteome</keyword>
<evidence type="ECO:0000313" key="2">
    <source>
        <dbReference type="EMBL" id="OAE24432.1"/>
    </source>
</evidence>
<name>A0A176VVW3_MARPO</name>
<accession>A0A176VVW3</accession>
<feature type="region of interest" description="Disordered" evidence="1">
    <location>
        <begin position="41"/>
        <end position="92"/>
    </location>
</feature>
<proteinExistence type="predicted"/>
<organism evidence="2 3">
    <name type="scientific">Marchantia polymorpha subsp. ruderalis</name>
    <dbReference type="NCBI Taxonomy" id="1480154"/>
    <lineage>
        <taxon>Eukaryota</taxon>
        <taxon>Viridiplantae</taxon>
        <taxon>Streptophyta</taxon>
        <taxon>Embryophyta</taxon>
        <taxon>Marchantiophyta</taxon>
        <taxon>Marchantiopsida</taxon>
        <taxon>Marchantiidae</taxon>
        <taxon>Marchantiales</taxon>
        <taxon>Marchantiaceae</taxon>
        <taxon>Marchantia</taxon>
    </lineage>
</organism>
<sequence>MGTPSKEARIPTAKRDSVAEMKMEASLKGLFLGLHHRRIRTRQQRPYTKRETKSGFLSSCGAFDGEEEESEKEKEEEAHKWQGQPRGSSSPS</sequence>
<dbReference type="EMBL" id="LVLJ01002606">
    <property type="protein sequence ID" value="OAE24432.1"/>
    <property type="molecule type" value="Genomic_DNA"/>
</dbReference>
<comment type="caution">
    <text evidence="2">The sequence shown here is derived from an EMBL/GenBank/DDBJ whole genome shotgun (WGS) entry which is preliminary data.</text>
</comment>
<evidence type="ECO:0000256" key="1">
    <source>
        <dbReference type="SAM" id="MobiDB-lite"/>
    </source>
</evidence>
<reference evidence="2" key="1">
    <citation type="submission" date="2016-03" db="EMBL/GenBank/DDBJ databases">
        <title>Mechanisms controlling the formation of the plant cell surface in tip-growing cells are functionally conserved among land plants.</title>
        <authorList>
            <person name="Honkanen S."/>
            <person name="Jones V.A."/>
            <person name="Morieri G."/>
            <person name="Champion C."/>
            <person name="Hetherington A.J."/>
            <person name="Kelly S."/>
            <person name="Saint-Marcoux D."/>
            <person name="Proust H."/>
            <person name="Prescott H."/>
            <person name="Dolan L."/>
        </authorList>
    </citation>
    <scope>NUCLEOTIDE SEQUENCE [LARGE SCALE GENOMIC DNA]</scope>
    <source>
        <tissue evidence="2">Whole gametophyte</tissue>
    </source>
</reference>
<feature type="compositionally biased region" description="Basic and acidic residues" evidence="1">
    <location>
        <begin position="71"/>
        <end position="80"/>
    </location>
</feature>
<dbReference type="AlphaFoldDB" id="A0A176VVW3"/>
<evidence type="ECO:0000313" key="3">
    <source>
        <dbReference type="Proteomes" id="UP000077202"/>
    </source>
</evidence>
<protein>
    <submittedName>
        <fullName evidence="2">Uncharacterized protein</fullName>
    </submittedName>
</protein>
<dbReference type="Proteomes" id="UP000077202">
    <property type="component" value="Unassembled WGS sequence"/>
</dbReference>
<gene>
    <name evidence="2" type="ORF">AXG93_522s1030</name>
</gene>